<protein>
    <submittedName>
        <fullName evidence="2">Uncharacterized protein</fullName>
    </submittedName>
</protein>
<organism evidence="2 3">
    <name type="scientific">Exserohilum turcicum (strain 28A)</name>
    <name type="common">Northern leaf blight fungus</name>
    <name type="synonym">Setosphaeria turcica</name>
    <dbReference type="NCBI Taxonomy" id="671987"/>
    <lineage>
        <taxon>Eukaryota</taxon>
        <taxon>Fungi</taxon>
        <taxon>Dikarya</taxon>
        <taxon>Ascomycota</taxon>
        <taxon>Pezizomycotina</taxon>
        <taxon>Dothideomycetes</taxon>
        <taxon>Pleosporomycetidae</taxon>
        <taxon>Pleosporales</taxon>
        <taxon>Pleosporineae</taxon>
        <taxon>Pleosporaceae</taxon>
        <taxon>Exserohilum</taxon>
    </lineage>
</organism>
<dbReference type="Proteomes" id="UP000016935">
    <property type="component" value="Unassembled WGS sequence"/>
</dbReference>
<feature type="transmembrane region" description="Helical" evidence="1">
    <location>
        <begin position="125"/>
        <end position="144"/>
    </location>
</feature>
<evidence type="ECO:0000256" key="1">
    <source>
        <dbReference type="SAM" id="Phobius"/>
    </source>
</evidence>
<reference evidence="2 3" key="1">
    <citation type="journal article" date="2012" name="PLoS Pathog.">
        <title>Diverse lifestyles and strategies of plant pathogenesis encoded in the genomes of eighteen Dothideomycetes fungi.</title>
        <authorList>
            <person name="Ohm R.A."/>
            <person name="Feau N."/>
            <person name="Henrissat B."/>
            <person name="Schoch C.L."/>
            <person name="Horwitz B.A."/>
            <person name="Barry K.W."/>
            <person name="Condon B.J."/>
            <person name="Copeland A.C."/>
            <person name="Dhillon B."/>
            <person name="Glaser F."/>
            <person name="Hesse C.N."/>
            <person name="Kosti I."/>
            <person name="LaButti K."/>
            <person name="Lindquist E.A."/>
            <person name="Lucas S."/>
            <person name="Salamov A.A."/>
            <person name="Bradshaw R.E."/>
            <person name="Ciuffetti L."/>
            <person name="Hamelin R.C."/>
            <person name="Kema G.H.J."/>
            <person name="Lawrence C."/>
            <person name="Scott J.A."/>
            <person name="Spatafora J.W."/>
            <person name="Turgeon B.G."/>
            <person name="de Wit P.J.G.M."/>
            <person name="Zhong S."/>
            <person name="Goodwin S.B."/>
            <person name="Grigoriev I.V."/>
        </authorList>
    </citation>
    <scope>NUCLEOTIDE SEQUENCE [LARGE SCALE GENOMIC DNA]</scope>
    <source>
        <strain evidence="3">28A</strain>
    </source>
</reference>
<name>R0KDB3_EXST2</name>
<keyword evidence="1" id="KW-0472">Membrane</keyword>
<dbReference type="RefSeq" id="XP_008021226.1">
    <property type="nucleotide sequence ID" value="XM_008023035.1"/>
</dbReference>
<gene>
    <name evidence="2" type="ORF">SETTUDRAFT_25010</name>
</gene>
<proteinExistence type="predicted"/>
<feature type="transmembrane region" description="Helical" evidence="1">
    <location>
        <begin position="12"/>
        <end position="38"/>
    </location>
</feature>
<dbReference type="EMBL" id="KB908482">
    <property type="protein sequence ID" value="EOA90908.1"/>
    <property type="molecule type" value="Genomic_DNA"/>
</dbReference>
<reference evidence="2 3" key="2">
    <citation type="journal article" date="2013" name="PLoS Genet.">
        <title>Comparative genome structure, secondary metabolite, and effector coding capacity across Cochliobolus pathogens.</title>
        <authorList>
            <person name="Condon B.J."/>
            <person name="Leng Y."/>
            <person name="Wu D."/>
            <person name="Bushley K.E."/>
            <person name="Ohm R.A."/>
            <person name="Otillar R."/>
            <person name="Martin J."/>
            <person name="Schackwitz W."/>
            <person name="Grimwood J."/>
            <person name="MohdZainudin N."/>
            <person name="Xue C."/>
            <person name="Wang R."/>
            <person name="Manning V.A."/>
            <person name="Dhillon B."/>
            <person name="Tu Z.J."/>
            <person name="Steffenson B.J."/>
            <person name="Salamov A."/>
            <person name="Sun H."/>
            <person name="Lowry S."/>
            <person name="LaButti K."/>
            <person name="Han J."/>
            <person name="Copeland A."/>
            <person name="Lindquist E."/>
            <person name="Barry K."/>
            <person name="Schmutz J."/>
            <person name="Baker S.E."/>
            <person name="Ciuffetti L.M."/>
            <person name="Grigoriev I.V."/>
            <person name="Zhong S."/>
            <person name="Turgeon B.G."/>
        </authorList>
    </citation>
    <scope>NUCLEOTIDE SEQUENCE [LARGE SCALE GENOMIC DNA]</scope>
    <source>
        <strain evidence="3">28A</strain>
    </source>
</reference>
<dbReference type="GeneID" id="19402864"/>
<dbReference type="AlphaFoldDB" id="R0KDB3"/>
<keyword evidence="1" id="KW-1133">Transmembrane helix</keyword>
<accession>R0KDB3</accession>
<dbReference type="HOGENOM" id="CLU_1620090_0_0_1"/>
<sequence length="164" mass="17876">MATILLNINSIIIVTAIVQVLQAILTICLDSDVFGPLAPRSRMQRLIRASKNEKDAAYRGVADLLGEPNQDVEFVTSDAGTKIRLLSRFGGCSNVTEVWPKNGQELELARAYSLARMDKRLVGLAIRRATLLMVAAVVLVGVVVKPEMFLVAVKDVREVAGCRV</sequence>
<keyword evidence="3" id="KW-1185">Reference proteome</keyword>
<evidence type="ECO:0000313" key="3">
    <source>
        <dbReference type="Proteomes" id="UP000016935"/>
    </source>
</evidence>
<keyword evidence="1" id="KW-0812">Transmembrane</keyword>
<evidence type="ECO:0000313" key="2">
    <source>
        <dbReference type="EMBL" id="EOA90908.1"/>
    </source>
</evidence>